<feature type="domain" description="Nitric oxide synthase-interacting protein zinc-finger" evidence="4">
    <location>
        <begin position="18"/>
        <end position="53"/>
    </location>
</feature>
<reference evidence="5" key="1">
    <citation type="submission" date="2020-08" db="EMBL/GenBank/DDBJ databases">
        <title>Multicomponent nature underlies the extraordinary mechanical properties of spider dragline silk.</title>
        <authorList>
            <person name="Kono N."/>
            <person name="Nakamura H."/>
            <person name="Mori M."/>
            <person name="Yoshida Y."/>
            <person name="Ohtoshi R."/>
            <person name="Malay A.D."/>
            <person name="Moran D.A.P."/>
            <person name="Tomita M."/>
            <person name="Numata K."/>
            <person name="Arakawa K."/>
        </authorList>
    </citation>
    <scope>NUCLEOTIDE SEQUENCE</scope>
</reference>
<dbReference type="GO" id="GO:0061630">
    <property type="term" value="F:ubiquitin protein ligase activity"/>
    <property type="evidence" value="ECO:0007669"/>
    <property type="project" value="InterPro"/>
</dbReference>
<gene>
    <name evidence="5" type="primary">nosip</name>
    <name evidence="5" type="ORF">TNIN_143601</name>
</gene>
<comment type="caution">
    <text evidence="5">The sequence shown here is derived from an EMBL/GenBank/DDBJ whole genome shotgun (WGS) entry which is preliminary data.</text>
</comment>
<dbReference type="OrthoDB" id="116827at2759"/>
<evidence type="ECO:0000313" key="6">
    <source>
        <dbReference type="Proteomes" id="UP000886998"/>
    </source>
</evidence>
<dbReference type="InterPro" id="IPR031790">
    <property type="entry name" value="Znf-NOSIP"/>
</dbReference>
<dbReference type="Gene3D" id="3.30.40.10">
    <property type="entry name" value="Zinc/RING finger domain, C3HC4 (zinc finger)"/>
    <property type="match status" value="2"/>
</dbReference>
<keyword evidence="6" id="KW-1185">Reference proteome</keyword>
<dbReference type="InterPro" id="IPR016818">
    <property type="entry name" value="NOSIP"/>
</dbReference>
<sequence length="208" mass="23214">MNGHASNNAAGSEGQGIDFYCCNLTLQPCNDPVVTAGGFLYERKAVLEYIASQINDIGKRLKAYDDRRDEVRKADPNFLFPVPTNDMWRNLMKPLLCSKSGIVIRADELIDVNFVRVTDPAVLAEYRCAVTRETLGNNVSMAVLGTSGNVVTMDCVERMIKRLMVDPTNGFRLRESDIIPLQRGGTGFSSRDDNVTLMMDEIMMVYED</sequence>
<dbReference type="Pfam" id="PF15906">
    <property type="entry name" value="zf-NOSIP"/>
    <property type="match status" value="1"/>
</dbReference>
<comment type="similarity">
    <text evidence="2">Belongs to the NOSIP family.</text>
</comment>
<dbReference type="AlphaFoldDB" id="A0A8X6WWJ6"/>
<evidence type="ECO:0000256" key="1">
    <source>
        <dbReference type="ARBA" id="ARBA00004123"/>
    </source>
</evidence>
<evidence type="ECO:0000256" key="2">
    <source>
        <dbReference type="ARBA" id="ARBA00008126"/>
    </source>
</evidence>
<dbReference type="SUPFAM" id="SSF57850">
    <property type="entry name" value="RING/U-box"/>
    <property type="match status" value="1"/>
</dbReference>
<proteinExistence type="inferred from homology"/>
<dbReference type="PANTHER" id="PTHR13063">
    <property type="entry name" value="ENOS INTERACTING PROTEIN"/>
    <property type="match status" value="1"/>
</dbReference>
<dbReference type="Proteomes" id="UP000886998">
    <property type="component" value="Unassembled WGS sequence"/>
</dbReference>
<accession>A0A8X6WWJ6</accession>
<protein>
    <submittedName>
        <fullName evidence="5">Nitric oxide synthase-interacting protein</fullName>
    </submittedName>
</protein>
<dbReference type="InterPro" id="IPR013083">
    <property type="entry name" value="Znf_RING/FYVE/PHD"/>
</dbReference>
<dbReference type="GO" id="GO:0005634">
    <property type="term" value="C:nucleus"/>
    <property type="evidence" value="ECO:0007669"/>
    <property type="project" value="UniProtKB-SubCell"/>
</dbReference>
<dbReference type="EMBL" id="BMAV01003257">
    <property type="protein sequence ID" value="GFY42697.1"/>
    <property type="molecule type" value="Genomic_DNA"/>
</dbReference>
<dbReference type="CDD" id="cd16662">
    <property type="entry name" value="RING-Ubox2_NOSIP"/>
    <property type="match status" value="1"/>
</dbReference>
<evidence type="ECO:0000256" key="3">
    <source>
        <dbReference type="ARBA" id="ARBA00023242"/>
    </source>
</evidence>
<evidence type="ECO:0000313" key="5">
    <source>
        <dbReference type="EMBL" id="GFY42697.1"/>
    </source>
</evidence>
<comment type="subcellular location">
    <subcellularLocation>
        <location evidence="1">Nucleus</location>
    </subcellularLocation>
</comment>
<keyword evidence="3" id="KW-0539">Nucleus</keyword>
<name>A0A8X6WWJ6_9ARAC</name>
<dbReference type="PANTHER" id="PTHR13063:SF10">
    <property type="entry name" value="NITRIC OXIDE SYNTHASE-INTERACTING PROTEIN"/>
    <property type="match status" value="1"/>
</dbReference>
<evidence type="ECO:0000259" key="4">
    <source>
        <dbReference type="Pfam" id="PF15906"/>
    </source>
</evidence>
<organism evidence="5 6">
    <name type="scientific">Trichonephila inaurata madagascariensis</name>
    <dbReference type="NCBI Taxonomy" id="2747483"/>
    <lineage>
        <taxon>Eukaryota</taxon>
        <taxon>Metazoa</taxon>
        <taxon>Ecdysozoa</taxon>
        <taxon>Arthropoda</taxon>
        <taxon>Chelicerata</taxon>
        <taxon>Arachnida</taxon>
        <taxon>Araneae</taxon>
        <taxon>Araneomorphae</taxon>
        <taxon>Entelegynae</taxon>
        <taxon>Araneoidea</taxon>
        <taxon>Nephilidae</taxon>
        <taxon>Trichonephila</taxon>
        <taxon>Trichonephila inaurata</taxon>
    </lineage>
</organism>